<dbReference type="STRING" id="1348612.A0A397HYF9"/>
<organism evidence="1 2">
    <name type="scientific">Diversispora epigaea</name>
    <dbReference type="NCBI Taxonomy" id="1348612"/>
    <lineage>
        <taxon>Eukaryota</taxon>
        <taxon>Fungi</taxon>
        <taxon>Fungi incertae sedis</taxon>
        <taxon>Mucoromycota</taxon>
        <taxon>Glomeromycotina</taxon>
        <taxon>Glomeromycetes</taxon>
        <taxon>Diversisporales</taxon>
        <taxon>Diversisporaceae</taxon>
        <taxon>Diversispora</taxon>
    </lineage>
</organism>
<dbReference type="AlphaFoldDB" id="A0A397HYF9"/>
<sequence length="586" mass="68621">MENQPIFHSVFQMYQNRKNETLQQHNEYLARDHEKKQQKRRQESLEEHEVHRLHDLLITLVMEECCCYYTEKNLSKKFSAKNNMDPGEVLKKLKSLMEIKEMLINTQEFITHLLRHLSLLNMLIVHLLRSLLIDGPIDDQLRTIPDNLNNNNLNNENEDKIIICTFVPSLPSTQREEPHIDNNPINEFQTQEYIICAFPALYPTRNEKISQDDRNIANRIMRTTDLYWPKFHMLMPSNRESESTNHHHQNVIETRTLPFSFSISVITINPGLNSLVPSHHLCKKWNGEINNDLQDYIELVNKLQWHTRCSPFYCLHVNRAYQQFCKFGYSKENIEHTIYISAAKLWLRETENRESGDFIKTDDTRWTTKSPLKIYWDQEIYSKLIDLLGQLIDNKEGNITDNENNDFSDLGYCNMDQNHNWINDTRKWYSNSDLVSADTFVNQAFVSNQIEGNKENFFKSKTLILILALTGVAAFNINEKTIHLALSISIINNNNNYPLSNNGHAAYLQFQEVYKLDVVQYQFENFEEQEEFKDIILRSLNFPVAKILAIHTSGGEAKRTDSDIAHGLEAQLLLVRGVRIILTVNI</sequence>
<gene>
    <name evidence="1" type="ORF">Glove_309g84</name>
</gene>
<dbReference type="OrthoDB" id="2448733at2759"/>
<name>A0A397HYF9_9GLOM</name>
<evidence type="ECO:0000313" key="2">
    <source>
        <dbReference type="Proteomes" id="UP000266861"/>
    </source>
</evidence>
<dbReference type="EMBL" id="PQFF01000283">
    <property type="protein sequence ID" value="RHZ66123.1"/>
    <property type="molecule type" value="Genomic_DNA"/>
</dbReference>
<proteinExistence type="predicted"/>
<evidence type="ECO:0000313" key="1">
    <source>
        <dbReference type="EMBL" id="RHZ66123.1"/>
    </source>
</evidence>
<accession>A0A397HYF9</accession>
<keyword evidence="2" id="KW-1185">Reference proteome</keyword>
<reference evidence="1 2" key="1">
    <citation type="submission" date="2018-08" db="EMBL/GenBank/DDBJ databases">
        <title>Genome and evolution of the arbuscular mycorrhizal fungus Diversispora epigaea (formerly Glomus versiforme) and its bacterial endosymbionts.</title>
        <authorList>
            <person name="Sun X."/>
            <person name="Fei Z."/>
            <person name="Harrison M."/>
        </authorList>
    </citation>
    <scope>NUCLEOTIDE SEQUENCE [LARGE SCALE GENOMIC DNA]</scope>
    <source>
        <strain evidence="1 2">IT104</strain>
    </source>
</reference>
<comment type="caution">
    <text evidence="1">The sequence shown here is derived from an EMBL/GenBank/DDBJ whole genome shotgun (WGS) entry which is preliminary data.</text>
</comment>
<protein>
    <submittedName>
        <fullName evidence="1">Uncharacterized protein</fullName>
    </submittedName>
</protein>
<dbReference type="Proteomes" id="UP000266861">
    <property type="component" value="Unassembled WGS sequence"/>
</dbReference>